<evidence type="ECO:0000313" key="2">
    <source>
        <dbReference type="Proteomes" id="UP000006976"/>
    </source>
</evidence>
<dbReference type="EMBL" id="AHEV01000052">
    <property type="protein sequence ID" value="EJR29644.1"/>
    <property type="molecule type" value="Genomic_DNA"/>
</dbReference>
<protein>
    <submittedName>
        <fullName evidence="1">Uncharacterized protein</fullName>
    </submittedName>
</protein>
<organism evidence="1 2">
    <name type="scientific">Bacillus mycoides</name>
    <dbReference type="NCBI Taxonomy" id="1405"/>
    <lineage>
        <taxon>Bacteria</taxon>
        <taxon>Bacillati</taxon>
        <taxon>Bacillota</taxon>
        <taxon>Bacilli</taxon>
        <taxon>Bacillales</taxon>
        <taxon>Bacillaceae</taxon>
        <taxon>Bacillus</taxon>
        <taxon>Bacillus cereus group</taxon>
    </lineage>
</organism>
<gene>
    <name evidence="1" type="ORF">III_05860</name>
</gene>
<name>A0ABC9QV60_BACMY</name>
<dbReference type="AlphaFoldDB" id="A0ABC9QV60"/>
<comment type="caution">
    <text evidence="1">The sequence shown here is derived from an EMBL/GenBank/DDBJ whole genome shotgun (WGS) entry which is preliminary data.</text>
</comment>
<dbReference type="RefSeq" id="WP_002169917.1">
    <property type="nucleotide sequence ID" value="NZ_JH792253.1"/>
</dbReference>
<sequence length="44" mass="5152">MDKQQRDKEEIANIIKMIRDLRAKGVHNSSDKVEEAHKYITLAK</sequence>
<evidence type="ECO:0000313" key="1">
    <source>
        <dbReference type="EMBL" id="EJR29644.1"/>
    </source>
</evidence>
<dbReference type="Proteomes" id="UP000006976">
    <property type="component" value="Unassembled WGS sequence"/>
</dbReference>
<reference evidence="1 2" key="1">
    <citation type="submission" date="2012-04" db="EMBL/GenBank/DDBJ databases">
        <title>The Genome Sequence of Bacillus cereus VD078.</title>
        <authorList>
            <consortium name="The Broad Institute Genome Sequencing Platform"/>
            <consortium name="The Broad Institute Genome Sequencing Center for Infectious Disease"/>
            <person name="Feldgarden M."/>
            <person name="Van der Auwera G.A."/>
            <person name="Mahillon J."/>
            <person name="Duprez V."/>
            <person name="Timmery S."/>
            <person name="Mattelet C."/>
            <person name="Dierick K."/>
            <person name="Sun M."/>
            <person name="Yu Z."/>
            <person name="Zhu L."/>
            <person name="Hu X."/>
            <person name="Shank E.B."/>
            <person name="Swiecicka I."/>
            <person name="Hansen B.M."/>
            <person name="Andrup L."/>
            <person name="Young S.K."/>
            <person name="Zeng Q."/>
            <person name="Gargeya S."/>
            <person name="Fitzgerald M."/>
            <person name="Haas B."/>
            <person name="Abouelleil A."/>
            <person name="Alvarado L."/>
            <person name="Arachchi H.M."/>
            <person name="Berlin A."/>
            <person name="Chapman S.B."/>
            <person name="Goldberg J."/>
            <person name="Griggs A."/>
            <person name="Gujja S."/>
            <person name="Hansen M."/>
            <person name="Howarth C."/>
            <person name="Imamovic A."/>
            <person name="Larimer J."/>
            <person name="McCowen C."/>
            <person name="Montmayeur A."/>
            <person name="Murphy C."/>
            <person name="Neiman D."/>
            <person name="Pearson M."/>
            <person name="Priest M."/>
            <person name="Roberts A."/>
            <person name="Saif S."/>
            <person name="Shea T."/>
            <person name="Sisk P."/>
            <person name="Sykes S."/>
            <person name="Wortman J."/>
            <person name="Nusbaum C."/>
            <person name="Birren B."/>
        </authorList>
    </citation>
    <scope>NUCLEOTIDE SEQUENCE [LARGE SCALE GENOMIC DNA]</scope>
    <source>
        <strain evidence="1 2">VD078</strain>
    </source>
</reference>
<accession>A0ABC9QV60</accession>
<proteinExistence type="predicted"/>